<comment type="caution">
    <text evidence="10">The sequence shown here is derived from an EMBL/GenBank/DDBJ whole genome shotgun (WGS) entry which is preliminary data.</text>
</comment>
<evidence type="ECO:0000256" key="6">
    <source>
        <dbReference type="ARBA" id="ARBA00022970"/>
    </source>
</evidence>
<dbReference type="OrthoDB" id="3175865at2"/>
<evidence type="ECO:0000259" key="8">
    <source>
        <dbReference type="PROSITE" id="PS50893"/>
    </source>
</evidence>
<gene>
    <name evidence="9" type="ORF">C1876_04325</name>
    <name evidence="10" type="ORF">DMP09_04910</name>
</gene>
<feature type="domain" description="ABC transporter" evidence="8">
    <location>
        <begin position="2"/>
        <end position="241"/>
    </location>
</feature>
<dbReference type="InterPro" id="IPR017871">
    <property type="entry name" value="ABC_transporter-like_CS"/>
</dbReference>
<keyword evidence="6" id="KW-0029">Amino-acid transport</keyword>
<dbReference type="AlphaFoldDB" id="A0A3N0J1K7"/>
<dbReference type="CDD" id="cd03258">
    <property type="entry name" value="ABC_MetN_methionine_transporter"/>
    <property type="match status" value="1"/>
</dbReference>
<evidence type="ECO:0000313" key="10">
    <source>
        <dbReference type="EMBL" id="RNM42472.1"/>
    </source>
</evidence>
<organism evidence="10 12">
    <name type="scientific">Eggerthella sinensis</name>
    <dbReference type="NCBI Taxonomy" id="242230"/>
    <lineage>
        <taxon>Bacteria</taxon>
        <taxon>Bacillati</taxon>
        <taxon>Actinomycetota</taxon>
        <taxon>Coriobacteriia</taxon>
        <taxon>Eggerthellales</taxon>
        <taxon>Eggerthellaceae</taxon>
        <taxon>Eggerthella</taxon>
    </lineage>
</organism>
<keyword evidence="7" id="KW-0472">Membrane</keyword>
<dbReference type="EMBL" id="PPTT01000005">
    <property type="protein sequence ID" value="RDB70463.1"/>
    <property type="molecule type" value="Genomic_DNA"/>
</dbReference>
<dbReference type="Proteomes" id="UP000253817">
    <property type="component" value="Unassembled WGS sequence"/>
</dbReference>
<evidence type="ECO:0000256" key="1">
    <source>
        <dbReference type="ARBA" id="ARBA00022448"/>
    </source>
</evidence>
<keyword evidence="2" id="KW-1003">Cell membrane</keyword>
<accession>A0A3N0J1K7</accession>
<protein>
    <submittedName>
        <fullName evidence="10">ABC transporter</fullName>
    </submittedName>
</protein>
<keyword evidence="1" id="KW-0813">Transport</keyword>
<dbReference type="RefSeq" id="WP_114545491.1">
    <property type="nucleotide sequence ID" value="NZ_PPTT01000005.1"/>
</dbReference>
<evidence type="ECO:0000313" key="12">
    <source>
        <dbReference type="Proteomes" id="UP000270112"/>
    </source>
</evidence>
<dbReference type="PANTHER" id="PTHR43166:SF30">
    <property type="entry name" value="METHIONINE IMPORT ATP-BINDING PROTEIN METN"/>
    <property type="match status" value="1"/>
</dbReference>
<evidence type="ECO:0000313" key="9">
    <source>
        <dbReference type="EMBL" id="RDB70463.1"/>
    </source>
</evidence>
<evidence type="ECO:0000256" key="2">
    <source>
        <dbReference type="ARBA" id="ARBA00022475"/>
    </source>
</evidence>
<evidence type="ECO:0000256" key="5">
    <source>
        <dbReference type="ARBA" id="ARBA00022967"/>
    </source>
</evidence>
<reference evidence="9 11" key="1">
    <citation type="journal article" date="2018" name="Elife">
        <title>Discovery and characterization of a prevalent human gut bacterial enzyme sufficient for the inactivation of a family of plant toxins.</title>
        <authorList>
            <person name="Koppel N."/>
            <person name="Bisanz J.E."/>
            <person name="Pandelia M.E."/>
            <person name="Turnbaugh P.J."/>
            <person name="Balskus E.P."/>
        </authorList>
    </citation>
    <scope>NUCLEOTIDE SEQUENCE [LARGE SCALE GENOMIC DNA]</scope>
    <source>
        <strain evidence="9 11">DSM 16107</strain>
    </source>
</reference>
<dbReference type="InterPro" id="IPR003439">
    <property type="entry name" value="ABC_transporter-like_ATP-bd"/>
</dbReference>
<dbReference type="Proteomes" id="UP000270112">
    <property type="component" value="Unassembled WGS sequence"/>
</dbReference>
<dbReference type="PANTHER" id="PTHR43166">
    <property type="entry name" value="AMINO ACID IMPORT ATP-BINDING PROTEIN"/>
    <property type="match status" value="1"/>
</dbReference>
<dbReference type="PROSITE" id="PS00211">
    <property type="entry name" value="ABC_TRANSPORTER_1"/>
    <property type="match status" value="1"/>
</dbReference>
<dbReference type="PROSITE" id="PS50893">
    <property type="entry name" value="ABC_TRANSPORTER_2"/>
    <property type="match status" value="1"/>
</dbReference>
<dbReference type="EMBL" id="QICC01000012">
    <property type="protein sequence ID" value="RNM42472.1"/>
    <property type="molecule type" value="Genomic_DNA"/>
</dbReference>
<dbReference type="GO" id="GO:0098796">
    <property type="term" value="C:membrane protein complex"/>
    <property type="evidence" value="ECO:0007669"/>
    <property type="project" value="UniProtKB-ARBA"/>
</dbReference>
<dbReference type="SUPFAM" id="SSF52540">
    <property type="entry name" value="P-loop containing nucleoside triphosphate hydrolases"/>
    <property type="match status" value="1"/>
</dbReference>
<keyword evidence="5" id="KW-1278">Translocase</keyword>
<dbReference type="Pfam" id="PF00005">
    <property type="entry name" value="ABC_tran"/>
    <property type="match status" value="1"/>
</dbReference>
<dbReference type="InterPro" id="IPR027417">
    <property type="entry name" value="P-loop_NTPase"/>
</dbReference>
<evidence type="ECO:0000256" key="7">
    <source>
        <dbReference type="ARBA" id="ARBA00023136"/>
    </source>
</evidence>
<dbReference type="GO" id="GO:0016887">
    <property type="term" value="F:ATP hydrolysis activity"/>
    <property type="evidence" value="ECO:0007669"/>
    <property type="project" value="InterPro"/>
</dbReference>
<evidence type="ECO:0000256" key="3">
    <source>
        <dbReference type="ARBA" id="ARBA00022741"/>
    </source>
</evidence>
<dbReference type="InterPro" id="IPR050086">
    <property type="entry name" value="MetN_ABC_transporter-like"/>
</dbReference>
<dbReference type="InterPro" id="IPR041701">
    <property type="entry name" value="MetN_ABC"/>
</dbReference>
<proteinExistence type="predicted"/>
<dbReference type="SMART" id="SM00382">
    <property type="entry name" value="AAA"/>
    <property type="match status" value="1"/>
</dbReference>
<dbReference type="GO" id="GO:0006865">
    <property type="term" value="P:amino acid transport"/>
    <property type="evidence" value="ECO:0007669"/>
    <property type="project" value="UniProtKB-KW"/>
</dbReference>
<dbReference type="GO" id="GO:0022857">
    <property type="term" value="F:transmembrane transporter activity"/>
    <property type="evidence" value="ECO:0007669"/>
    <property type="project" value="UniProtKB-ARBA"/>
</dbReference>
<reference evidence="12" key="2">
    <citation type="submission" date="2018-05" db="EMBL/GenBank/DDBJ databases">
        <title>Genome Sequencing of selected type strains of the family Eggerthellaceae.</title>
        <authorList>
            <person name="Danylec N."/>
            <person name="Stoll D.A."/>
            <person name="Doetsch A."/>
            <person name="Huch M."/>
        </authorList>
    </citation>
    <scope>NUCLEOTIDE SEQUENCE [LARGE SCALE GENOMIC DNA]</scope>
    <source>
        <strain evidence="12">DSM 16107</strain>
    </source>
</reference>
<dbReference type="InterPro" id="IPR003593">
    <property type="entry name" value="AAA+_ATPase"/>
</dbReference>
<keyword evidence="4" id="KW-0067">ATP-binding</keyword>
<evidence type="ECO:0000313" key="11">
    <source>
        <dbReference type="Proteomes" id="UP000253817"/>
    </source>
</evidence>
<keyword evidence="11" id="KW-1185">Reference proteome</keyword>
<evidence type="ECO:0000256" key="4">
    <source>
        <dbReference type="ARBA" id="ARBA00022840"/>
    </source>
</evidence>
<dbReference type="Gene3D" id="3.40.50.300">
    <property type="entry name" value="P-loop containing nucleotide triphosphate hydrolases"/>
    <property type="match status" value="1"/>
</dbReference>
<dbReference type="FunFam" id="3.40.50.300:FF:000032">
    <property type="entry name" value="Export ABC transporter ATP-binding protein"/>
    <property type="match status" value="1"/>
</dbReference>
<keyword evidence="3" id="KW-0547">Nucleotide-binding</keyword>
<sequence>MIQLTQVSKTYGGAAQAHHALRDVNLTIEDGDVFGIIGQSGAGKSTLVRCINLLERPTAGRVLIDGVDVTGVTGKQLLDLRASIGMIFQNFSLFQQRTVLGNVTFPLELAGQKKAAREGRARELLDLVGLADLADRYPSQLSGGQQQRVAIARALANEPAVMLCDEATSALDTRTTVSILKLLQDINRELGVTLVVITHSLAVAQKICNRVAVIDDGRIVEEGAVSEVFANPQNAVTRELLENNRLSIAADEGR</sequence>
<dbReference type="GO" id="GO:0005524">
    <property type="term" value="F:ATP binding"/>
    <property type="evidence" value="ECO:0007669"/>
    <property type="project" value="UniProtKB-KW"/>
</dbReference>
<reference evidence="10" key="3">
    <citation type="journal article" date="2019" name="Microbiol. Resour. Announc.">
        <title>Draft Genome Sequences of Type Strains of Gordonibacter faecihominis, Paraeggerthella hongkongensis, Parvibacter caecicola,Slackia equolifaciens, Slackia faecicanis, and Slackia isoflavoniconvertens.</title>
        <authorList>
            <person name="Danylec N."/>
            <person name="Stoll D.A."/>
            <person name="Dotsch A."/>
            <person name="Huch M."/>
        </authorList>
    </citation>
    <scope>NUCLEOTIDE SEQUENCE</scope>
    <source>
        <strain evidence="10">DSM 16107</strain>
    </source>
</reference>
<name>A0A3N0J1K7_9ACTN</name>